<dbReference type="Pfam" id="PF01380">
    <property type="entry name" value="SIS"/>
    <property type="match status" value="1"/>
</dbReference>
<dbReference type="EMBL" id="AP027728">
    <property type="protein sequence ID" value="BDZ39986.1"/>
    <property type="molecule type" value="Genomic_DNA"/>
</dbReference>
<name>A0ABM8FW80_9MICO</name>
<proteinExistence type="predicted"/>
<organism evidence="2 3">
    <name type="scientific">Microbacterium suwonense</name>
    <dbReference type="NCBI Taxonomy" id="683047"/>
    <lineage>
        <taxon>Bacteria</taxon>
        <taxon>Bacillati</taxon>
        <taxon>Actinomycetota</taxon>
        <taxon>Actinomycetes</taxon>
        <taxon>Micrococcales</taxon>
        <taxon>Microbacteriaceae</taxon>
        <taxon>Microbacterium</taxon>
    </lineage>
</organism>
<dbReference type="SUPFAM" id="SSF53697">
    <property type="entry name" value="SIS domain"/>
    <property type="match status" value="1"/>
</dbReference>
<dbReference type="InterPro" id="IPR001347">
    <property type="entry name" value="SIS_dom"/>
</dbReference>
<gene>
    <name evidence="2" type="primary">frlB</name>
    <name evidence="2" type="ORF">GCM10025863_26000</name>
</gene>
<dbReference type="PANTHER" id="PTHR10937">
    <property type="entry name" value="GLUCOSAMINE--FRUCTOSE-6-PHOSPHATE AMINOTRANSFERASE, ISOMERIZING"/>
    <property type="match status" value="1"/>
</dbReference>
<protein>
    <submittedName>
        <fullName evidence="2">Fructosamine deglycase FrlB</fullName>
    </submittedName>
</protein>
<evidence type="ECO:0000313" key="2">
    <source>
        <dbReference type="EMBL" id="BDZ39986.1"/>
    </source>
</evidence>
<keyword evidence="3" id="KW-1185">Reference proteome</keyword>
<dbReference type="Proteomes" id="UP001321543">
    <property type="component" value="Chromosome"/>
</dbReference>
<dbReference type="RefSeq" id="WP_286300455.1">
    <property type="nucleotide sequence ID" value="NZ_AP027728.1"/>
</dbReference>
<evidence type="ECO:0000259" key="1">
    <source>
        <dbReference type="PROSITE" id="PS51464"/>
    </source>
</evidence>
<sequence>MSQLIPVPDDFEACVQHAVDQDDKARALVDRAVERGVERVYLVGCGGSHFGTYPAFDLLDRYAPNIISQRITSAELTARAPIGLNDKALVVAASHSGNTPETVAAAEFAKSRGAVVAGISRQGDNGLSRIGDLHFDYPDTISITEPKLVHNEQIAAALLDAFGNPDKARQLRAGIPALPGALRAVKDEIAETGERVADLLSAPQAPLSYIVGGGPAYGMAKMMAWCYFQEMSWMNSAAINAGDFFHGPLEMILEDTVLVTLVAEDASRSLGERVVRFAEGQTRNSAAIDTAALTLPGIPAESRPDLSPVALMSAERRVLDHVAARRGHDTSQRRYMYKIAY</sequence>
<feature type="domain" description="SIS" evidence="1">
    <location>
        <begin position="29"/>
        <end position="164"/>
    </location>
</feature>
<dbReference type="PANTHER" id="PTHR10937:SF14">
    <property type="entry name" value="FRUCTOSELYSINE 6-PHOSPHATE DEGLYCASE"/>
    <property type="match status" value="1"/>
</dbReference>
<dbReference type="Gene3D" id="3.40.50.10490">
    <property type="entry name" value="Glucose-6-phosphate isomerase like protein, domain 1"/>
    <property type="match status" value="2"/>
</dbReference>
<accession>A0ABM8FW80</accession>
<dbReference type="InterPro" id="IPR046348">
    <property type="entry name" value="SIS_dom_sf"/>
</dbReference>
<reference evidence="3" key="1">
    <citation type="journal article" date="2019" name="Int. J. Syst. Evol. Microbiol.">
        <title>The Global Catalogue of Microorganisms (GCM) 10K type strain sequencing project: providing services to taxonomists for standard genome sequencing and annotation.</title>
        <authorList>
            <consortium name="The Broad Institute Genomics Platform"/>
            <consortium name="The Broad Institute Genome Sequencing Center for Infectious Disease"/>
            <person name="Wu L."/>
            <person name="Ma J."/>
        </authorList>
    </citation>
    <scope>NUCLEOTIDE SEQUENCE [LARGE SCALE GENOMIC DNA]</scope>
    <source>
        <strain evidence="3">NBRC 106310</strain>
    </source>
</reference>
<dbReference type="PROSITE" id="PS51464">
    <property type="entry name" value="SIS"/>
    <property type="match status" value="1"/>
</dbReference>
<evidence type="ECO:0000313" key="3">
    <source>
        <dbReference type="Proteomes" id="UP001321543"/>
    </source>
</evidence>